<evidence type="ECO:0000256" key="5">
    <source>
        <dbReference type="ARBA" id="ARBA00022692"/>
    </source>
</evidence>
<evidence type="ECO:0000256" key="1">
    <source>
        <dbReference type="ARBA" id="ARBA00004167"/>
    </source>
</evidence>
<evidence type="ECO:0000256" key="8">
    <source>
        <dbReference type="RuleBase" id="RU366017"/>
    </source>
</evidence>
<keyword evidence="4 8" id="KW-0808">Transferase</keyword>
<keyword evidence="7" id="KW-0472">Membrane</keyword>
<dbReference type="Proteomes" id="UP001208570">
    <property type="component" value="Unassembled WGS sequence"/>
</dbReference>
<keyword evidence="6" id="KW-1133">Transmembrane helix</keyword>
<feature type="chain" id="PRO_5042046164" description="Glycosyltransferase family 92 protein" evidence="9">
    <location>
        <begin position="22"/>
        <end position="441"/>
    </location>
</feature>
<dbReference type="PANTHER" id="PTHR21461">
    <property type="entry name" value="GLYCOSYLTRANSFERASE FAMILY 92 PROTEIN"/>
    <property type="match status" value="1"/>
</dbReference>
<keyword evidence="9" id="KW-0732">Signal</keyword>
<dbReference type="PANTHER" id="PTHR21461:SF69">
    <property type="entry name" value="GLYCOSYLTRANSFERASE FAMILY 92 PROTEIN"/>
    <property type="match status" value="1"/>
</dbReference>
<evidence type="ECO:0000256" key="7">
    <source>
        <dbReference type="ARBA" id="ARBA00023136"/>
    </source>
</evidence>
<dbReference type="EC" id="2.4.1.-" evidence="8"/>
<reference evidence="10" key="1">
    <citation type="journal article" date="2023" name="Mol. Biol. Evol.">
        <title>Third-Generation Sequencing Reveals the Adaptive Role of the Epigenome in Three Deep-Sea Polychaetes.</title>
        <authorList>
            <person name="Perez M."/>
            <person name="Aroh O."/>
            <person name="Sun Y."/>
            <person name="Lan Y."/>
            <person name="Juniper S.K."/>
            <person name="Young C.R."/>
            <person name="Angers B."/>
            <person name="Qian P.Y."/>
        </authorList>
    </citation>
    <scope>NUCLEOTIDE SEQUENCE</scope>
    <source>
        <strain evidence="10">P08H-3</strain>
    </source>
</reference>
<accession>A0AAD9MWD2</accession>
<gene>
    <name evidence="10" type="ORF">LSH36_682g01075</name>
</gene>
<evidence type="ECO:0000256" key="3">
    <source>
        <dbReference type="ARBA" id="ARBA00022676"/>
    </source>
</evidence>
<feature type="signal peptide" evidence="9">
    <location>
        <begin position="1"/>
        <end position="21"/>
    </location>
</feature>
<evidence type="ECO:0000313" key="10">
    <source>
        <dbReference type="EMBL" id="KAK2145434.1"/>
    </source>
</evidence>
<dbReference type="AlphaFoldDB" id="A0AAD9MWD2"/>
<organism evidence="10 11">
    <name type="scientific">Paralvinella palmiformis</name>
    <dbReference type="NCBI Taxonomy" id="53620"/>
    <lineage>
        <taxon>Eukaryota</taxon>
        <taxon>Metazoa</taxon>
        <taxon>Spiralia</taxon>
        <taxon>Lophotrochozoa</taxon>
        <taxon>Annelida</taxon>
        <taxon>Polychaeta</taxon>
        <taxon>Sedentaria</taxon>
        <taxon>Canalipalpata</taxon>
        <taxon>Terebellida</taxon>
        <taxon>Terebelliformia</taxon>
        <taxon>Alvinellidae</taxon>
        <taxon>Paralvinella</taxon>
    </lineage>
</organism>
<dbReference type="Pfam" id="PF01697">
    <property type="entry name" value="Glyco_transf_92"/>
    <property type="match status" value="1"/>
</dbReference>
<evidence type="ECO:0000256" key="4">
    <source>
        <dbReference type="ARBA" id="ARBA00022679"/>
    </source>
</evidence>
<sequence>MIPQLPFVLWWMWLIFESGRCAEYCKTGEDEGCVTDSSRHLYREGVTCPDVLTYAHHPDKESQTWQEVPERDIIAFSAFIERRTLADGPSVRIVAAGLQEDYNRIGDVHCLLWYETDIGTECVTERADYVRIYPSTLHPDMWVSHFIICPLKRRDIDEMTPYAVSVVPRPCDVPRNLLKIANRRAIKKTNSHALCLPPIYNHFSDWRMLVEMIELHRILGISELVIYNQSMSTEVSHVLDMYAVDPSFSVNIVQWHFPGNKLKNNVNCQRGAINDCVYRMSARHRYVTVTDLDEVVVPRNANTWPEMMRALATTGSGVYMFQHAYFRRNNTGQTPCLITQQSLWRTDKVVPEGKVRCKSMYDTDSLLSLDLHYHYALVPGAVEYLVPPDVGMLHHYRSTPMSSFRENPEKYTYIEDTYMHRYYDDLVQRFNNIVTRANLKL</sequence>
<dbReference type="InterPro" id="IPR008166">
    <property type="entry name" value="Glyco_transf_92"/>
</dbReference>
<evidence type="ECO:0000256" key="9">
    <source>
        <dbReference type="SAM" id="SignalP"/>
    </source>
</evidence>
<evidence type="ECO:0000256" key="2">
    <source>
        <dbReference type="ARBA" id="ARBA00007647"/>
    </source>
</evidence>
<proteinExistence type="inferred from homology"/>
<dbReference type="EMBL" id="JAODUP010000682">
    <property type="protein sequence ID" value="KAK2145434.1"/>
    <property type="molecule type" value="Genomic_DNA"/>
</dbReference>
<dbReference type="GO" id="GO:0016020">
    <property type="term" value="C:membrane"/>
    <property type="evidence" value="ECO:0007669"/>
    <property type="project" value="UniProtKB-SubCell"/>
</dbReference>
<comment type="subcellular location">
    <subcellularLocation>
        <location evidence="1">Membrane</location>
        <topology evidence="1">Single-pass membrane protein</topology>
    </subcellularLocation>
</comment>
<keyword evidence="5" id="KW-0812">Transmembrane</keyword>
<dbReference type="GO" id="GO:0005737">
    <property type="term" value="C:cytoplasm"/>
    <property type="evidence" value="ECO:0007669"/>
    <property type="project" value="TreeGrafter"/>
</dbReference>
<comment type="similarity">
    <text evidence="2 8">Belongs to the glycosyltransferase 92 family.</text>
</comment>
<keyword evidence="11" id="KW-1185">Reference proteome</keyword>
<evidence type="ECO:0000256" key="6">
    <source>
        <dbReference type="ARBA" id="ARBA00022989"/>
    </source>
</evidence>
<comment type="caution">
    <text evidence="10">The sequence shown here is derived from an EMBL/GenBank/DDBJ whole genome shotgun (WGS) entry which is preliminary data.</text>
</comment>
<protein>
    <recommendedName>
        <fullName evidence="8">Glycosyltransferase family 92 protein</fullName>
        <ecNumber evidence="8">2.4.1.-</ecNumber>
    </recommendedName>
</protein>
<name>A0AAD9MWD2_9ANNE</name>
<keyword evidence="3 8" id="KW-0328">Glycosyltransferase</keyword>
<dbReference type="GO" id="GO:0016757">
    <property type="term" value="F:glycosyltransferase activity"/>
    <property type="evidence" value="ECO:0007669"/>
    <property type="project" value="UniProtKB-UniRule"/>
</dbReference>
<evidence type="ECO:0000313" key="11">
    <source>
        <dbReference type="Proteomes" id="UP001208570"/>
    </source>
</evidence>